<dbReference type="OrthoDB" id="3820010at2"/>
<protein>
    <recommendedName>
        <fullName evidence="3">EvbL</fullName>
    </recommendedName>
</protein>
<dbReference type="EMBL" id="RFFH01000003">
    <property type="protein sequence ID" value="RMI33649.1"/>
    <property type="molecule type" value="Genomic_DNA"/>
</dbReference>
<dbReference type="Proteomes" id="UP000279275">
    <property type="component" value="Unassembled WGS sequence"/>
</dbReference>
<dbReference type="AlphaFoldDB" id="A0A3M2L7P1"/>
<evidence type="ECO:0000313" key="2">
    <source>
        <dbReference type="Proteomes" id="UP000279275"/>
    </source>
</evidence>
<sequence length="234" mass="24660">MGGAFMFSREAAAFAAGTGVEGFMGPYTRGRGGVLGEVDADVVSAAFGFFEPGAVRRAWESVAMPASEAAQGYVEACRRFGMRKLESFDAAERLAGLLERVVVAGDSAGLPLFAGWRALPLGADATGRVEQLIQVLREFRGGAHLLAVRATGLTPQQAVLVKGGPMGDGSKTAANFGWPEPYAEVDADVVRRWEAAEALTDELVAPAFSVLGDVEGKELVELVRAAHAVMFARR</sequence>
<dbReference type="Pfam" id="PF21863">
    <property type="entry name" value="HTH_67"/>
    <property type="match status" value="1"/>
</dbReference>
<evidence type="ECO:0000313" key="1">
    <source>
        <dbReference type="EMBL" id="RMI33649.1"/>
    </source>
</evidence>
<organism evidence="1 2">
    <name type="scientific">Nocardia stercoris</name>
    <dbReference type="NCBI Taxonomy" id="2483361"/>
    <lineage>
        <taxon>Bacteria</taxon>
        <taxon>Bacillati</taxon>
        <taxon>Actinomycetota</taxon>
        <taxon>Actinomycetes</taxon>
        <taxon>Mycobacteriales</taxon>
        <taxon>Nocardiaceae</taxon>
        <taxon>Nocardia</taxon>
    </lineage>
</organism>
<gene>
    <name evidence="1" type="ORF">EBN03_08830</name>
</gene>
<comment type="caution">
    <text evidence="1">The sequence shown here is derived from an EMBL/GenBank/DDBJ whole genome shotgun (WGS) entry which is preliminary data.</text>
</comment>
<keyword evidence="2" id="KW-1185">Reference proteome</keyword>
<accession>A0A3M2L7P1</accession>
<proteinExistence type="predicted"/>
<evidence type="ECO:0008006" key="3">
    <source>
        <dbReference type="Google" id="ProtNLM"/>
    </source>
</evidence>
<dbReference type="NCBIfam" id="NF047719">
    <property type="entry name" value="SCO6745_fam_HTH"/>
    <property type="match status" value="1"/>
</dbReference>
<name>A0A3M2L7P1_9NOCA</name>
<dbReference type="InterPro" id="IPR054058">
    <property type="entry name" value="HTH_67"/>
</dbReference>
<reference evidence="1 2" key="1">
    <citation type="submission" date="2018-10" db="EMBL/GenBank/DDBJ databases">
        <title>Isolation from cow dung.</title>
        <authorList>
            <person name="Ling L."/>
        </authorList>
    </citation>
    <scope>NUCLEOTIDE SEQUENCE [LARGE SCALE GENOMIC DNA]</scope>
    <source>
        <strain evidence="1 2">NEAU-LL90</strain>
    </source>
</reference>